<dbReference type="Pfam" id="PF12697">
    <property type="entry name" value="Abhydrolase_6"/>
    <property type="match status" value="1"/>
</dbReference>
<feature type="chain" id="PRO_5016898028" description="AB hydrolase-1 domain-containing protein" evidence="1">
    <location>
        <begin position="38"/>
        <end position="360"/>
    </location>
</feature>
<dbReference type="GO" id="GO:0003824">
    <property type="term" value="F:catalytic activity"/>
    <property type="evidence" value="ECO:0007669"/>
    <property type="project" value="UniProtKB-ARBA"/>
</dbReference>
<gene>
    <name evidence="3" type="ORF">DVS28_a4985</name>
</gene>
<dbReference type="Proteomes" id="UP000264006">
    <property type="component" value="Chromosome"/>
</dbReference>
<protein>
    <recommendedName>
        <fullName evidence="2">AB hydrolase-1 domain-containing protein</fullName>
    </recommendedName>
</protein>
<dbReference type="SUPFAM" id="SSF53474">
    <property type="entry name" value="alpha/beta-Hydrolases"/>
    <property type="match status" value="1"/>
</dbReference>
<evidence type="ECO:0000259" key="2">
    <source>
        <dbReference type="Pfam" id="PF12697"/>
    </source>
</evidence>
<sequence length="360" mass="37276">MPNCTAMPNQSRPSLSTISLLLALVLLVAGLAVPAGADPHDDDGNPCTDDVDTASVHSVEVEGVPATGVVAFPDTDPSALVVFAHGYGHTSASWVDHARRTADQLGAAAVAMDYRGTEDVDGTVRGWWVAEGAADLIAAARDLEARCGGFDTIVLFGVSMGGNASGLAVAAQPTRNDGSTPLFDWWFNLEGATNVIETYQGARVLAPANTFAANARADIEAEMGGTFEEVPEVYAEHAVVNRVDDIAASGVKGVYMAHAAEDGLVPINQSIELDALLTEAGVPSILDVFTTRDGGEGGTTLSGYSGQDVSPLAGHATETSTTHVVMRAGLDRLAELLEEDAPLCQGRRLHAGPVTARLGC</sequence>
<keyword evidence="4" id="KW-1185">Reference proteome</keyword>
<proteinExistence type="predicted"/>
<organism evidence="3 4">
    <name type="scientific">Euzebya pacifica</name>
    <dbReference type="NCBI Taxonomy" id="1608957"/>
    <lineage>
        <taxon>Bacteria</taxon>
        <taxon>Bacillati</taxon>
        <taxon>Actinomycetota</taxon>
        <taxon>Nitriliruptoria</taxon>
        <taxon>Euzebyales</taxon>
    </lineage>
</organism>
<dbReference type="KEGG" id="euz:DVS28_a4985"/>
<dbReference type="AlphaFoldDB" id="A0A346Y595"/>
<dbReference type="Gene3D" id="3.40.50.1820">
    <property type="entry name" value="alpha/beta hydrolase"/>
    <property type="match status" value="1"/>
</dbReference>
<accession>A0A346Y595</accession>
<feature type="signal peptide" evidence="1">
    <location>
        <begin position="1"/>
        <end position="37"/>
    </location>
</feature>
<name>A0A346Y595_9ACTN</name>
<dbReference type="InterPro" id="IPR000073">
    <property type="entry name" value="AB_hydrolase_1"/>
</dbReference>
<feature type="domain" description="AB hydrolase-1" evidence="2">
    <location>
        <begin position="81"/>
        <end position="238"/>
    </location>
</feature>
<dbReference type="InterPro" id="IPR029058">
    <property type="entry name" value="AB_hydrolase_fold"/>
</dbReference>
<evidence type="ECO:0000256" key="1">
    <source>
        <dbReference type="SAM" id="SignalP"/>
    </source>
</evidence>
<dbReference type="EMBL" id="CP031165">
    <property type="protein sequence ID" value="AXV09642.1"/>
    <property type="molecule type" value="Genomic_DNA"/>
</dbReference>
<reference evidence="3 4" key="1">
    <citation type="submission" date="2018-09" db="EMBL/GenBank/DDBJ databases">
        <title>Complete genome sequence of Euzebya sp. DY32-46 isolated from seawater of Pacific Ocean.</title>
        <authorList>
            <person name="Xu L."/>
            <person name="Wu Y.-H."/>
            <person name="Xu X.-W."/>
        </authorList>
    </citation>
    <scope>NUCLEOTIDE SEQUENCE [LARGE SCALE GENOMIC DNA]</scope>
    <source>
        <strain evidence="3 4">DY32-46</strain>
    </source>
</reference>
<evidence type="ECO:0000313" key="4">
    <source>
        <dbReference type="Proteomes" id="UP000264006"/>
    </source>
</evidence>
<evidence type="ECO:0000313" key="3">
    <source>
        <dbReference type="EMBL" id="AXV09642.1"/>
    </source>
</evidence>
<keyword evidence="1" id="KW-0732">Signal</keyword>